<keyword evidence="2" id="KW-1185">Reference proteome</keyword>
<dbReference type="AlphaFoldDB" id="A0A9W6XC74"/>
<proteinExistence type="predicted"/>
<evidence type="ECO:0000313" key="1">
    <source>
        <dbReference type="EMBL" id="GMF35574.1"/>
    </source>
</evidence>
<dbReference type="Proteomes" id="UP001165121">
    <property type="component" value="Unassembled WGS sequence"/>
</dbReference>
<dbReference type="EMBL" id="BSXT01000875">
    <property type="protein sequence ID" value="GMF35574.1"/>
    <property type="molecule type" value="Genomic_DNA"/>
</dbReference>
<comment type="caution">
    <text evidence="1">The sequence shown here is derived from an EMBL/GenBank/DDBJ whole genome shotgun (WGS) entry which is preliminary data.</text>
</comment>
<accession>A0A9W6XC74</accession>
<name>A0A9W6XC74_9STRA</name>
<organism evidence="1 2">
    <name type="scientific">Phytophthora fragariaefolia</name>
    <dbReference type="NCBI Taxonomy" id="1490495"/>
    <lineage>
        <taxon>Eukaryota</taxon>
        <taxon>Sar</taxon>
        <taxon>Stramenopiles</taxon>
        <taxon>Oomycota</taxon>
        <taxon>Peronosporomycetes</taxon>
        <taxon>Peronosporales</taxon>
        <taxon>Peronosporaceae</taxon>
        <taxon>Phytophthora</taxon>
    </lineage>
</organism>
<sequence length="117" mass="13313">MINTVTEDRSTPSVSRQFGRRVQEDIEISRSHFATKMRKVSLRVTTASYDLASDRSRHVSSQHAIAQQLWKCSLKAMDCSSTSHLQASHASYVSLTGNMWIKSSMSGVEWTQNIYYH</sequence>
<gene>
    <name evidence="1" type="ORF">Pfra01_000945400</name>
</gene>
<evidence type="ECO:0000313" key="2">
    <source>
        <dbReference type="Proteomes" id="UP001165121"/>
    </source>
</evidence>
<reference evidence="1" key="1">
    <citation type="submission" date="2023-04" db="EMBL/GenBank/DDBJ databases">
        <title>Phytophthora fragariaefolia NBRC 109709.</title>
        <authorList>
            <person name="Ichikawa N."/>
            <person name="Sato H."/>
            <person name="Tonouchi N."/>
        </authorList>
    </citation>
    <scope>NUCLEOTIDE SEQUENCE</scope>
    <source>
        <strain evidence="1">NBRC 109709</strain>
    </source>
</reference>
<protein>
    <submittedName>
        <fullName evidence="1">Unnamed protein product</fullName>
    </submittedName>
</protein>